<dbReference type="AlphaFoldDB" id="A0A2Z6Q5D2"/>
<evidence type="ECO:0000256" key="2">
    <source>
        <dbReference type="SAM" id="SignalP"/>
    </source>
</evidence>
<evidence type="ECO:0000256" key="1">
    <source>
        <dbReference type="SAM" id="Phobius"/>
    </source>
</evidence>
<name>A0A2Z6Q5D2_9GLOM</name>
<gene>
    <name evidence="4" type="ORF">RCL2_001222300</name>
    <name evidence="3" type="ORF">RclHR1_10120002</name>
</gene>
<dbReference type="EMBL" id="BLAL01000088">
    <property type="protein sequence ID" value="GES85133.1"/>
    <property type="molecule type" value="Genomic_DNA"/>
</dbReference>
<keyword evidence="1" id="KW-0472">Membrane</keyword>
<feature type="transmembrane region" description="Helical" evidence="1">
    <location>
        <begin position="224"/>
        <end position="249"/>
    </location>
</feature>
<feature type="transmembrane region" description="Helical" evidence="1">
    <location>
        <begin position="32"/>
        <end position="48"/>
    </location>
</feature>
<dbReference type="OrthoDB" id="2347202at2759"/>
<dbReference type="Proteomes" id="UP000615446">
    <property type="component" value="Unassembled WGS sequence"/>
</dbReference>
<comment type="caution">
    <text evidence="3">The sequence shown here is derived from an EMBL/GenBank/DDBJ whole genome shotgun (WGS) entry which is preliminary data.</text>
</comment>
<feature type="transmembrane region" description="Helical" evidence="1">
    <location>
        <begin position="124"/>
        <end position="143"/>
    </location>
</feature>
<protein>
    <submittedName>
        <fullName evidence="3">Uncharacterized protein</fullName>
    </submittedName>
</protein>
<keyword evidence="1" id="KW-1133">Transmembrane helix</keyword>
<evidence type="ECO:0000313" key="3">
    <source>
        <dbReference type="EMBL" id="GBB83402.1"/>
    </source>
</evidence>
<dbReference type="InterPro" id="IPR046566">
    <property type="entry name" value="DUF6720"/>
</dbReference>
<keyword evidence="1" id="KW-0812">Transmembrane</keyword>
<accession>A0A2Z6Q5D2</accession>
<organism evidence="3 5">
    <name type="scientific">Rhizophagus clarus</name>
    <dbReference type="NCBI Taxonomy" id="94130"/>
    <lineage>
        <taxon>Eukaryota</taxon>
        <taxon>Fungi</taxon>
        <taxon>Fungi incertae sedis</taxon>
        <taxon>Mucoromycota</taxon>
        <taxon>Glomeromycotina</taxon>
        <taxon>Glomeromycetes</taxon>
        <taxon>Glomerales</taxon>
        <taxon>Glomeraceae</taxon>
        <taxon>Rhizophagus</taxon>
    </lineage>
</organism>
<evidence type="ECO:0000313" key="4">
    <source>
        <dbReference type="EMBL" id="GES85133.1"/>
    </source>
</evidence>
<dbReference type="Pfam" id="PF20480">
    <property type="entry name" value="DUF6720"/>
    <property type="match status" value="1"/>
</dbReference>
<feature type="transmembrane region" description="Helical" evidence="1">
    <location>
        <begin position="188"/>
        <end position="212"/>
    </location>
</feature>
<feature type="transmembrane region" description="Helical" evidence="1">
    <location>
        <begin position="149"/>
        <end position="176"/>
    </location>
</feature>
<keyword evidence="2" id="KW-0732">Signal</keyword>
<sequence length="349" mass="40837">MHHLKNILFGIILLSSFGSAFADEYDPNQDVFDQIINALVPTLIVFLFDTKEPEDKKKQEDNKESEEQEKLNVIRINLRNSKDLDEEETENSDKTTSHKSSIFEIVKRVSVKIKGISPIKIRRVFDDFLFLLSLFVLPTTVFFKNHQRFAIPFWIPVLFCITTVFVFIILITNQILFHLLHRKNNLVFYVFVFSALAIDFSHVVSDICFVFYTRSIPTSSFTDVFIYSHAVTGIASGIFLPFFVLGVFIHNKVYCKMEVTLRELLIEITFIWTPVVQMLNMSLLSGNDYYWTKSILAINLIYLSRVINYIRVKRLVYIRDIENFGMVYSIFSLRRQKMSQKESYVTNET</sequence>
<feature type="signal peptide" evidence="2">
    <location>
        <begin position="1"/>
        <end position="22"/>
    </location>
</feature>
<keyword evidence="5" id="KW-1185">Reference proteome</keyword>
<reference evidence="4" key="2">
    <citation type="submission" date="2019-10" db="EMBL/GenBank/DDBJ databases">
        <title>Conservation and host-specific expression of non-tandemly repeated heterogenous ribosome RNA gene in arbuscular mycorrhizal fungi.</title>
        <authorList>
            <person name="Maeda T."/>
            <person name="Kobayashi Y."/>
            <person name="Nakagawa T."/>
            <person name="Ezawa T."/>
            <person name="Yamaguchi K."/>
            <person name="Bino T."/>
            <person name="Nishimoto Y."/>
            <person name="Shigenobu S."/>
            <person name="Kawaguchi M."/>
        </authorList>
    </citation>
    <scope>NUCLEOTIDE SEQUENCE</scope>
    <source>
        <strain evidence="4">HR1</strain>
    </source>
</reference>
<feature type="chain" id="PRO_5033776837" evidence="2">
    <location>
        <begin position="23"/>
        <end position="349"/>
    </location>
</feature>
<evidence type="ECO:0000313" key="5">
    <source>
        <dbReference type="Proteomes" id="UP000247702"/>
    </source>
</evidence>
<dbReference type="EMBL" id="BEXD01000017">
    <property type="protein sequence ID" value="GBB83402.1"/>
    <property type="molecule type" value="Genomic_DNA"/>
</dbReference>
<dbReference type="Proteomes" id="UP000247702">
    <property type="component" value="Unassembled WGS sequence"/>
</dbReference>
<reference evidence="3 5" key="1">
    <citation type="submission" date="2017-11" db="EMBL/GenBank/DDBJ databases">
        <title>The genome of Rhizophagus clarus HR1 reveals common genetic basis of auxotrophy among arbuscular mycorrhizal fungi.</title>
        <authorList>
            <person name="Kobayashi Y."/>
        </authorList>
    </citation>
    <scope>NUCLEOTIDE SEQUENCE [LARGE SCALE GENOMIC DNA]</scope>
    <source>
        <strain evidence="3 5">HR1</strain>
    </source>
</reference>
<proteinExistence type="predicted"/>